<evidence type="ECO:0000313" key="2">
    <source>
        <dbReference type="EMBL" id="KKC98733.1"/>
    </source>
</evidence>
<organism evidence="2 3">
    <name type="scientific">Photobacterium halotolerans</name>
    <dbReference type="NCBI Taxonomy" id="265726"/>
    <lineage>
        <taxon>Bacteria</taxon>
        <taxon>Pseudomonadati</taxon>
        <taxon>Pseudomonadota</taxon>
        <taxon>Gammaproteobacteria</taxon>
        <taxon>Vibrionales</taxon>
        <taxon>Vibrionaceae</taxon>
        <taxon>Photobacterium</taxon>
    </lineage>
</organism>
<dbReference type="GO" id="GO:0042597">
    <property type="term" value="C:periplasmic space"/>
    <property type="evidence" value="ECO:0007669"/>
    <property type="project" value="InterPro"/>
</dbReference>
<feature type="signal peptide" evidence="1">
    <location>
        <begin position="1"/>
        <end position="19"/>
    </location>
</feature>
<proteinExistence type="predicted"/>
<name>A0A0F5V9C9_9GAMM</name>
<gene>
    <name evidence="2" type="ORF">KY46_16525</name>
</gene>
<evidence type="ECO:0000313" key="3">
    <source>
        <dbReference type="Proteomes" id="UP000033633"/>
    </source>
</evidence>
<reference evidence="2 3" key="1">
    <citation type="submission" date="2014-12" db="EMBL/GenBank/DDBJ databases">
        <title>Mercury Reductase activity and rhizosphere competence traits in the genome of root associated Photobacterium halotolerans MELD1.</title>
        <authorList>
            <person name="Mathew D.C."/>
            <person name="Huang C.-C."/>
        </authorList>
    </citation>
    <scope>NUCLEOTIDE SEQUENCE [LARGE SCALE GENOMIC DNA]</scope>
    <source>
        <strain evidence="2 3">MELD1</strain>
    </source>
</reference>
<keyword evidence="1" id="KW-0732">Signal</keyword>
<sequence length="215" mass="24378">MRFLPVCLLALTLSSCSLTDEFSPNTVNGVPNISVTESKNARQHLASATRLFTVVRELPSLDCCDDLPVLFTLSTDDVIIELSSGRSFVKLIQLSPQLRRQDLTLTSLVSQTVFAPQVQLYSEDFLLIDSLTAYRYRPFSYREPDRLEITLPLSQYNTPIHYVLVYTSQSEMDTYTPLLDIESKYDRNLGLDIMPRPWFIAPHAPTGTLILNRAK</sequence>
<dbReference type="AlphaFoldDB" id="A0A0F5V9C9"/>
<accession>A0A0F5V9C9</accession>
<dbReference type="Pfam" id="PF07148">
    <property type="entry name" value="MalM"/>
    <property type="match status" value="1"/>
</dbReference>
<dbReference type="RefSeq" id="WP_046221729.1">
    <property type="nucleotide sequence ID" value="NZ_JWYV01000016.1"/>
</dbReference>
<dbReference type="PROSITE" id="PS51257">
    <property type="entry name" value="PROKAR_LIPOPROTEIN"/>
    <property type="match status" value="1"/>
</dbReference>
<comment type="caution">
    <text evidence="2">The sequence shown here is derived from an EMBL/GenBank/DDBJ whole genome shotgun (WGS) entry which is preliminary data.</text>
</comment>
<dbReference type="PATRIC" id="fig|265726.11.peg.1568"/>
<dbReference type="GO" id="GO:0008643">
    <property type="term" value="P:carbohydrate transport"/>
    <property type="evidence" value="ECO:0007669"/>
    <property type="project" value="InterPro"/>
</dbReference>
<dbReference type="EMBL" id="JWYV01000016">
    <property type="protein sequence ID" value="KKC98733.1"/>
    <property type="molecule type" value="Genomic_DNA"/>
</dbReference>
<evidence type="ECO:0000256" key="1">
    <source>
        <dbReference type="SAM" id="SignalP"/>
    </source>
</evidence>
<protein>
    <recommendedName>
        <fullName evidence="4">Lipoprotein</fullName>
    </recommendedName>
</protein>
<evidence type="ECO:0008006" key="4">
    <source>
        <dbReference type="Google" id="ProtNLM"/>
    </source>
</evidence>
<dbReference type="InterPro" id="IPR010794">
    <property type="entry name" value="MalM"/>
</dbReference>
<feature type="chain" id="PRO_5002495780" description="Lipoprotein" evidence="1">
    <location>
        <begin position="20"/>
        <end position="215"/>
    </location>
</feature>
<dbReference type="OrthoDB" id="5944162at2"/>
<dbReference type="Proteomes" id="UP000033633">
    <property type="component" value="Unassembled WGS sequence"/>
</dbReference>
<keyword evidence="3" id="KW-1185">Reference proteome</keyword>